<evidence type="ECO:0000259" key="3">
    <source>
        <dbReference type="PROSITE" id="PS51406"/>
    </source>
</evidence>
<sequence length="422" mass="48900">MLPVAIHTLLRQQDAGKAYWISLVEAVLSNFPHFSDFQLSMALLFALIAILLTLGASGAATAKSRSLMEQQLMLVRNAQEQQQRSLLNVEFKLNRVISKLLSFTHIKQGDSLRELAGNLSKALDSWEQTQDRINQLQLSFQWKNELAQKMEEMHSMLALLVTKSQVPRERQRQNENGALEAESEQMSEIKATKESNQANVEYLQPAKADCAELDVQQRVDGVYKFLEPELNEKQRDLNERYCAFATTGAAWTVIQRRTEQLENFNRSWDEYRSGFGSLESDFWYGNEFIHRLVYRDDYELRIELQDQLDVKVWAEYAIFRLDSESFNYQLVIGKMDDNSSTLDALSYHNGMDFRSSDWDGGCSGWWFDRCLEAQSNLNGQRIIWGNSRNEYLIKTSRMLIRPRSFNSLNTDEVYDEDSAYGF</sequence>
<dbReference type="Gene3D" id="3.90.215.10">
    <property type="entry name" value="Gamma Fibrinogen, chain A, domain 1"/>
    <property type="match status" value="1"/>
</dbReference>
<evidence type="ECO:0000256" key="1">
    <source>
        <dbReference type="SAM" id="MobiDB-lite"/>
    </source>
</evidence>
<dbReference type="Proteomes" id="UP000694904">
    <property type="component" value="Chromosome 2"/>
</dbReference>
<keyword evidence="2" id="KW-1133">Transmembrane helix</keyword>
<feature type="domain" description="Fibrinogen C-terminal" evidence="3">
    <location>
        <begin position="201"/>
        <end position="404"/>
    </location>
</feature>
<reference evidence="5" key="3">
    <citation type="submission" date="2025-08" db="UniProtKB">
        <authorList>
            <consortium name="RefSeq"/>
        </authorList>
    </citation>
    <scope>IDENTIFICATION</scope>
    <source>
        <tissue evidence="5">Whole organism</tissue>
    </source>
</reference>
<accession>A0ABM1NLJ2</accession>
<keyword evidence="4" id="KW-1185">Reference proteome</keyword>
<dbReference type="InterPro" id="IPR050373">
    <property type="entry name" value="Fibrinogen_C-term_domain"/>
</dbReference>
<dbReference type="GeneID" id="108608784"/>
<reference evidence="4" key="2">
    <citation type="journal article" date="2016" name="G3 (Bethesda)">
        <title>Genome Evolution in Three Species of Cactophilic Drosophila.</title>
        <authorList>
            <person name="Sanchez-Flores A."/>
            <person name="Penazola F."/>
            <person name="Carpinteyro-Ponce J."/>
            <person name="Nazario-Yepiz N."/>
            <person name="Abreu-Goodger C."/>
            <person name="Machado C.A."/>
            <person name="Markow T.A."/>
        </authorList>
    </citation>
    <scope>NUCLEOTIDE SEQUENCE [LARGE SCALE GENOMIC DNA]</scope>
</reference>
<reference evidence="4" key="1">
    <citation type="journal article" date="1997" name="Nucleic Acids Res.">
        <title>tRNAscan-SE: a program for improved detection of transfer RNA genes in genomic sequence.</title>
        <authorList>
            <person name="Lowe T.M."/>
            <person name="Eddy S.R."/>
        </authorList>
    </citation>
    <scope>NUCLEOTIDE SEQUENCE [LARGE SCALE GENOMIC DNA]</scope>
</reference>
<evidence type="ECO:0000256" key="2">
    <source>
        <dbReference type="SAM" id="Phobius"/>
    </source>
</evidence>
<gene>
    <name evidence="5" type="primary">LOC108608784</name>
</gene>
<evidence type="ECO:0000313" key="4">
    <source>
        <dbReference type="Proteomes" id="UP000694904"/>
    </source>
</evidence>
<dbReference type="SUPFAM" id="SSF56496">
    <property type="entry name" value="Fibrinogen C-terminal domain-like"/>
    <property type="match status" value="1"/>
</dbReference>
<keyword evidence="2" id="KW-0472">Membrane</keyword>
<dbReference type="CDD" id="cd00087">
    <property type="entry name" value="FReD"/>
    <property type="match status" value="1"/>
</dbReference>
<protein>
    <submittedName>
        <fullName evidence="5">Angiopoietin-related protein 7 isoform X1</fullName>
    </submittedName>
</protein>
<dbReference type="PROSITE" id="PS51406">
    <property type="entry name" value="FIBRINOGEN_C_2"/>
    <property type="match status" value="1"/>
</dbReference>
<dbReference type="SMART" id="SM00186">
    <property type="entry name" value="FBG"/>
    <property type="match status" value="1"/>
</dbReference>
<evidence type="ECO:0000313" key="5">
    <source>
        <dbReference type="RefSeq" id="XP_017855828.1"/>
    </source>
</evidence>
<dbReference type="InterPro" id="IPR036056">
    <property type="entry name" value="Fibrinogen-like_C"/>
</dbReference>
<dbReference type="PANTHER" id="PTHR19143:SF185">
    <property type="entry name" value="ANGIOPOIETIN-RELATED PROTEIN 5"/>
    <property type="match status" value="1"/>
</dbReference>
<name>A0ABM1NLJ2_DROAR</name>
<dbReference type="PANTHER" id="PTHR19143">
    <property type="entry name" value="FIBRINOGEN/TENASCIN/ANGIOPOEITIN"/>
    <property type="match status" value="1"/>
</dbReference>
<keyword evidence="2" id="KW-0812">Transmembrane</keyword>
<proteinExistence type="predicted"/>
<dbReference type="InterPro" id="IPR002181">
    <property type="entry name" value="Fibrinogen_a/b/g_C_dom"/>
</dbReference>
<feature type="region of interest" description="Disordered" evidence="1">
    <location>
        <begin position="168"/>
        <end position="187"/>
    </location>
</feature>
<dbReference type="InterPro" id="IPR014716">
    <property type="entry name" value="Fibrinogen_a/b/g_C_1"/>
</dbReference>
<organism evidence="4 5">
    <name type="scientific">Drosophila arizonae</name>
    <name type="common">Fruit fly</name>
    <dbReference type="NCBI Taxonomy" id="7263"/>
    <lineage>
        <taxon>Eukaryota</taxon>
        <taxon>Metazoa</taxon>
        <taxon>Ecdysozoa</taxon>
        <taxon>Arthropoda</taxon>
        <taxon>Hexapoda</taxon>
        <taxon>Insecta</taxon>
        <taxon>Pterygota</taxon>
        <taxon>Neoptera</taxon>
        <taxon>Endopterygota</taxon>
        <taxon>Diptera</taxon>
        <taxon>Brachycera</taxon>
        <taxon>Muscomorpha</taxon>
        <taxon>Ephydroidea</taxon>
        <taxon>Drosophilidae</taxon>
        <taxon>Drosophila</taxon>
    </lineage>
</organism>
<dbReference type="Pfam" id="PF00147">
    <property type="entry name" value="Fibrinogen_C"/>
    <property type="match status" value="1"/>
</dbReference>
<feature type="transmembrane region" description="Helical" evidence="2">
    <location>
        <begin position="39"/>
        <end position="62"/>
    </location>
</feature>
<dbReference type="RefSeq" id="XP_017855828.1">
    <property type="nucleotide sequence ID" value="XM_018000339.1"/>
</dbReference>